<dbReference type="EMBL" id="RSAS01000756">
    <property type="protein sequence ID" value="RRR67939.1"/>
    <property type="molecule type" value="Genomic_DNA"/>
</dbReference>
<sequence length="654" mass="72300">MRVPEIYHRYPRLTSSITAWLPALLLVVSVAYLGIQILRGMWDLAGQAPRLPGFAQALDPLLALLDGQPRLRATTIYELAPNLLGPLLWAGLALFVALYLRNALPSIRSSHVGLLVEFAGSWLPLRWEELRLLRVTQDAAGERFIILAEVQPGRLTTWHRFYGLLYGLRWHPGFLISSQIGQAEQLIQTIITQSERAARAIDGVQAVQLREDLRSPLFQLLLGPTALLGSSAKGAEQRGTSISIPSIEGGPIKATYAPRLKAIVSSLTLLLGLALLLSYLSYWVRFLALSVPGVRSTWPFSSLLTTPGYADLLNAYPDQAVPFMGVATVVGLPAPWWHLIAAHLMLLLGLPLLLWLRQLMPSMEARDEGMFVRGTLGDRGRLIPWQQVTAFKATEIDEERQVVLLQAARMPAATRINSLLYDGSSTPGVFIASQINNFEPLLGEALNQLAPIEATEGQAPILQQEARSWLIWLLFDRKAALYALVNEARAEMETQTLEAKRVLRSGKPSLFLALFPALLLLVGGLLAVSPPGAGLLFAFLFLWLFALLEWPMVSQLSMLLDQKTDGGYEGARAYYLYPQSQLPRILPLLAALYFQIIGLPLLAILAWIGAIVWAYFLTVDLCTTLYDWKGSQAILGGLMPVVWQMLLLVAFLLL</sequence>
<feature type="transmembrane region" description="Helical" evidence="1">
    <location>
        <begin position="633"/>
        <end position="653"/>
    </location>
</feature>
<feature type="transmembrane region" description="Helical" evidence="1">
    <location>
        <begin position="585"/>
        <end position="613"/>
    </location>
</feature>
<evidence type="ECO:0000256" key="1">
    <source>
        <dbReference type="SAM" id="Phobius"/>
    </source>
</evidence>
<feature type="transmembrane region" description="Helical" evidence="1">
    <location>
        <begin position="20"/>
        <end position="42"/>
    </location>
</feature>
<keyword evidence="1" id="KW-0812">Transmembrane</keyword>
<name>A0A426TTI6_9CHLR</name>
<feature type="transmembrane region" description="Helical" evidence="1">
    <location>
        <begin position="510"/>
        <end position="528"/>
    </location>
</feature>
<feature type="transmembrane region" description="Helical" evidence="1">
    <location>
        <begin position="534"/>
        <end position="553"/>
    </location>
</feature>
<dbReference type="Proteomes" id="UP000280307">
    <property type="component" value="Unassembled WGS sequence"/>
</dbReference>
<dbReference type="AlphaFoldDB" id="A0A426TTI6"/>
<accession>A0A426TTI6</accession>
<reference evidence="2 3" key="1">
    <citation type="submission" date="2018-12" db="EMBL/GenBank/DDBJ databases">
        <title>Genome Sequence of Candidatus Viridilinea halotolerans isolated from saline sulfide-rich spring.</title>
        <authorList>
            <person name="Grouzdev D.S."/>
            <person name="Burganskaya E.I."/>
            <person name="Krutkina M.S."/>
            <person name="Sukhacheva M.V."/>
            <person name="Gorlenko V.M."/>
        </authorList>
    </citation>
    <scope>NUCLEOTIDE SEQUENCE [LARGE SCALE GENOMIC DNA]</scope>
    <source>
        <strain evidence="2">Chok-6</strain>
    </source>
</reference>
<organism evidence="2 3">
    <name type="scientific">Candidatus Viridilinea halotolerans</name>
    <dbReference type="NCBI Taxonomy" id="2491704"/>
    <lineage>
        <taxon>Bacteria</taxon>
        <taxon>Bacillati</taxon>
        <taxon>Chloroflexota</taxon>
        <taxon>Chloroflexia</taxon>
        <taxon>Chloroflexales</taxon>
        <taxon>Chloroflexineae</taxon>
        <taxon>Oscillochloridaceae</taxon>
        <taxon>Candidatus Viridilinea</taxon>
    </lineage>
</organism>
<feature type="transmembrane region" description="Helical" evidence="1">
    <location>
        <begin position="336"/>
        <end position="356"/>
    </location>
</feature>
<feature type="transmembrane region" description="Helical" evidence="1">
    <location>
        <begin position="262"/>
        <end position="284"/>
    </location>
</feature>
<protein>
    <submittedName>
        <fullName evidence="2">Uncharacterized protein</fullName>
    </submittedName>
</protein>
<proteinExistence type="predicted"/>
<keyword evidence="1" id="KW-0472">Membrane</keyword>
<keyword evidence="1" id="KW-1133">Transmembrane helix</keyword>
<evidence type="ECO:0000313" key="3">
    <source>
        <dbReference type="Proteomes" id="UP000280307"/>
    </source>
</evidence>
<feature type="transmembrane region" description="Helical" evidence="1">
    <location>
        <begin position="79"/>
        <end position="100"/>
    </location>
</feature>
<evidence type="ECO:0000313" key="2">
    <source>
        <dbReference type="EMBL" id="RRR67939.1"/>
    </source>
</evidence>
<comment type="caution">
    <text evidence="2">The sequence shown here is derived from an EMBL/GenBank/DDBJ whole genome shotgun (WGS) entry which is preliminary data.</text>
</comment>
<gene>
    <name evidence="2" type="ORF">EI684_18245</name>
</gene>